<accession>A0AAE9I4J3</accession>
<dbReference type="Pfam" id="PF04909">
    <property type="entry name" value="Amidohydro_2"/>
    <property type="match status" value="1"/>
</dbReference>
<evidence type="ECO:0000313" key="2">
    <source>
        <dbReference type="EMBL" id="URF06166.1"/>
    </source>
</evidence>
<dbReference type="InterPro" id="IPR006680">
    <property type="entry name" value="Amidohydro-rel"/>
</dbReference>
<dbReference type="PANTHER" id="PTHR35563:SF2">
    <property type="entry name" value="BARREL METAL-DEPENDENT HYDROLASE, PUTATIVE (AFU_ORTHOLOGUE AFUA_1G16240)-RELATED"/>
    <property type="match status" value="1"/>
</dbReference>
<evidence type="ECO:0000259" key="1">
    <source>
        <dbReference type="Pfam" id="PF04909"/>
    </source>
</evidence>
<sequence>MTTSQTLVDCHFHVFDAGVAVASARYRPPYAAPLADWLAMAGALGDPAVDPVDAVDPYGVVVQTSFLGTDNSAMLAALGRMPGRLRGVAVVDPAVNDAELATLDAAGVRGIRLNLYGDAGWRRIDTAPWRTLFQRVAALGWHVELHTNNGDGATVLAALDIAMGETSAPIVLDHFGRPGPLGLDDPVFDTARTVAVRRPLWIKISAPYRLASPNQWPALAAHWAEVAGPDRLLWGSDWPWTNHEAPARADECRAVMAWFAQRPDLTEGLRWRNAAALYGFALAG</sequence>
<dbReference type="Proteomes" id="UP001056132">
    <property type="component" value="Chromosome 2"/>
</dbReference>
<dbReference type="EMBL" id="CP097331">
    <property type="protein sequence ID" value="URF06166.1"/>
    <property type="molecule type" value="Genomic_DNA"/>
</dbReference>
<dbReference type="AlphaFoldDB" id="A0AAE9I4J3"/>
<dbReference type="RefSeq" id="WP_250025398.1">
    <property type="nucleotide sequence ID" value="NZ_CP097331.1"/>
</dbReference>
<reference evidence="2" key="1">
    <citation type="journal article" date="2022" name="Microbiol. Resour. Announc.">
        <title>Genome Sequence of Cupriavidus campinensis Strain G5, a Member of a Bacterial Consortium Capable of Polyethylene Degradation.</title>
        <authorList>
            <person name="Schneider B."/>
            <person name="Pfeiffer F."/>
            <person name="Dyall-Smith M."/>
            <person name="Kunte H.J."/>
        </authorList>
    </citation>
    <scope>NUCLEOTIDE SEQUENCE</scope>
    <source>
        <strain evidence="2">G5</strain>
    </source>
</reference>
<name>A0AAE9I4J3_9BURK</name>
<evidence type="ECO:0000313" key="3">
    <source>
        <dbReference type="Proteomes" id="UP001056132"/>
    </source>
</evidence>
<protein>
    <submittedName>
        <fullName evidence="2">Amidohydrolase family protein</fullName>
    </submittedName>
</protein>
<proteinExistence type="predicted"/>
<reference evidence="2" key="2">
    <citation type="submission" date="2022-05" db="EMBL/GenBank/DDBJ databases">
        <authorList>
            <person name="Kunte H.-J."/>
        </authorList>
    </citation>
    <scope>NUCLEOTIDE SEQUENCE</scope>
    <source>
        <strain evidence="2">G5</strain>
    </source>
</reference>
<dbReference type="PANTHER" id="PTHR35563">
    <property type="entry name" value="BARREL METAL-DEPENDENT HYDROLASE, PUTATIVE (AFU_ORTHOLOGUE AFUA_1G16240)-RELATED"/>
    <property type="match status" value="1"/>
</dbReference>
<dbReference type="KEGG" id="ccam:M5D45_23840"/>
<gene>
    <name evidence="2" type="ORF">M5D45_23840</name>
</gene>
<dbReference type="SUPFAM" id="SSF51556">
    <property type="entry name" value="Metallo-dependent hydrolases"/>
    <property type="match status" value="1"/>
</dbReference>
<dbReference type="InterPro" id="IPR032466">
    <property type="entry name" value="Metal_Hydrolase"/>
</dbReference>
<dbReference type="InterPro" id="IPR052358">
    <property type="entry name" value="Aro_Compnd_Degr_Hydrolases"/>
</dbReference>
<dbReference type="Gene3D" id="3.20.20.140">
    <property type="entry name" value="Metal-dependent hydrolases"/>
    <property type="match status" value="1"/>
</dbReference>
<organism evidence="2 3">
    <name type="scientific">Cupriavidus campinensis</name>
    <dbReference type="NCBI Taxonomy" id="151783"/>
    <lineage>
        <taxon>Bacteria</taxon>
        <taxon>Pseudomonadati</taxon>
        <taxon>Pseudomonadota</taxon>
        <taxon>Betaproteobacteria</taxon>
        <taxon>Burkholderiales</taxon>
        <taxon>Burkholderiaceae</taxon>
        <taxon>Cupriavidus</taxon>
    </lineage>
</organism>
<feature type="domain" description="Amidohydrolase-related" evidence="1">
    <location>
        <begin position="8"/>
        <end position="280"/>
    </location>
</feature>
<dbReference type="GO" id="GO:0016787">
    <property type="term" value="F:hydrolase activity"/>
    <property type="evidence" value="ECO:0007669"/>
    <property type="project" value="InterPro"/>
</dbReference>